<dbReference type="InterPro" id="IPR048792">
    <property type="entry name" value="CarD_C"/>
</dbReference>
<accession>A0A5N0T935</accession>
<dbReference type="Pfam" id="PF21095">
    <property type="entry name" value="CarD_C"/>
    <property type="match status" value="1"/>
</dbReference>
<dbReference type="Pfam" id="PF02559">
    <property type="entry name" value="CarD_TRCF_RID"/>
    <property type="match status" value="1"/>
</dbReference>
<dbReference type="EMBL" id="VYXP01000005">
    <property type="protein sequence ID" value="KAA9131470.1"/>
    <property type="molecule type" value="Genomic_DNA"/>
</dbReference>
<evidence type="ECO:0000313" key="3">
    <source>
        <dbReference type="Proteomes" id="UP000325372"/>
    </source>
</evidence>
<protein>
    <recommendedName>
        <fullName evidence="1">CarD-like/TRCF RNAP-interacting domain-containing protein</fullName>
    </recommendedName>
</protein>
<evidence type="ECO:0000313" key="2">
    <source>
        <dbReference type="EMBL" id="KAA9131470.1"/>
    </source>
</evidence>
<dbReference type="GO" id="GO:0009303">
    <property type="term" value="P:rRNA transcription"/>
    <property type="evidence" value="ECO:0007669"/>
    <property type="project" value="TreeGrafter"/>
</dbReference>
<dbReference type="AlphaFoldDB" id="A0A5N0T935"/>
<proteinExistence type="predicted"/>
<dbReference type="PANTHER" id="PTHR38447:SF1">
    <property type="entry name" value="RNA POLYMERASE-BINDING TRANSCRIPTION FACTOR CARD"/>
    <property type="match status" value="1"/>
</dbReference>
<dbReference type="InterPro" id="IPR042215">
    <property type="entry name" value="CarD-like_C"/>
</dbReference>
<dbReference type="Proteomes" id="UP000325372">
    <property type="component" value="Unassembled WGS sequence"/>
</dbReference>
<dbReference type="InterPro" id="IPR036101">
    <property type="entry name" value="CarD-like/TRCF_RID_sf"/>
</dbReference>
<dbReference type="InterPro" id="IPR003711">
    <property type="entry name" value="CarD-like/TRCF_RID"/>
</dbReference>
<dbReference type="Gene3D" id="2.40.10.170">
    <property type="match status" value="1"/>
</dbReference>
<dbReference type="InterPro" id="IPR052531">
    <property type="entry name" value="CarD-like_regulator"/>
</dbReference>
<organism evidence="2 3">
    <name type="scientific">Marinihelvus fidelis</name>
    <dbReference type="NCBI Taxonomy" id="2613842"/>
    <lineage>
        <taxon>Bacteria</taxon>
        <taxon>Pseudomonadati</taxon>
        <taxon>Pseudomonadota</taxon>
        <taxon>Gammaproteobacteria</taxon>
        <taxon>Chromatiales</taxon>
        <taxon>Wenzhouxiangellaceae</taxon>
        <taxon>Marinihelvus</taxon>
    </lineage>
</organism>
<dbReference type="SUPFAM" id="SSF141259">
    <property type="entry name" value="CarD-like"/>
    <property type="match status" value="1"/>
</dbReference>
<sequence length="165" mass="18678">MSKERLINIRKGDAVHHPQHGIGQVQSIREKSFYGEEASSFAKLYFERDDLTLMLPETELDETVREPISSKDARKLLDELKAWKGKPSKQWKTRARANQAAIDCGDPFEYAKVYKALCTLESENALRAQDRAHLTQSTNLLVDELAHSLRKSPDQARALLNKASG</sequence>
<comment type="caution">
    <text evidence="2">The sequence shown here is derived from an EMBL/GenBank/DDBJ whole genome shotgun (WGS) entry which is preliminary data.</text>
</comment>
<dbReference type="Gene3D" id="1.20.58.1290">
    <property type="entry name" value="CarD-like, C-terminal domain"/>
    <property type="match status" value="1"/>
</dbReference>
<feature type="domain" description="CarD-like/TRCF RNAP-interacting" evidence="1">
    <location>
        <begin position="8"/>
        <end position="118"/>
    </location>
</feature>
<dbReference type="SMART" id="SM01058">
    <property type="entry name" value="CarD_TRCF"/>
    <property type="match status" value="1"/>
</dbReference>
<evidence type="ECO:0000259" key="1">
    <source>
        <dbReference type="SMART" id="SM01058"/>
    </source>
</evidence>
<reference evidence="2 3" key="1">
    <citation type="submission" date="2019-09" db="EMBL/GenBank/DDBJ databases">
        <title>Wenzhouxiangella sp. Genome sequencing and assembly.</title>
        <authorList>
            <person name="Zhang R."/>
        </authorList>
    </citation>
    <scope>NUCLEOTIDE SEQUENCE [LARGE SCALE GENOMIC DNA]</scope>
    <source>
        <strain evidence="2 3">W260</strain>
    </source>
</reference>
<name>A0A5N0T935_9GAMM</name>
<gene>
    <name evidence="2" type="ORF">F3N42_09125</name>
</gene>
<dbReference type="PANTHER" id="PTHR38447">
    <property type="entry name" value="TRANSCRIPTION FACTOR YDEB-RELATED"/>
    <property type="match status" value="1"/>
</dbReference>
<keyword evidence="3" id="KW-1185">Reference proteome</keyword>